<feature type="coiled-coil region" evidence="16">
    <location>
        <begin position="212"/>
        <end position="239"/>
    </location>
</feature>
<feature type="compositionally biased region" description="Polar residues" evidence="17">
    <location>
        <begin position="825"/>
        <end position="842"/>
    </location>
</feature>
<feature type="transmembrane region" description="Helical" evidence="18">
    <location>
        <begin position="33"/>
        <end position="60"/>
    </location>
</feature>
<feature type="region of interest" description="Disordered" evidence="17">
    <location>
        <begin position="637"/>
        <end position="744"/>
    </location>
</feature>
<keyword evidence="12" id="KW-0862">Zinc</keyword>
<evidence type="ECO:0000256" key="7">
    <source>
        <dbReference type="ARBA" id="ARBA00022692"/>
    </source>
</evidence>
<evidence type="ECO:0000256" key="3">
    <source>
        <dbReference type="ARBA" id="ARBA00004906"/>
    </source>
</evidence>
<dbReference type="GO" id="GO:0061630">
    <property type="term" value="F:ubiquitin protein ligase activity"/>
    <property type="evidence" value="ECO:0007669"/>
    <property type="project" value="UniProtKB-EC"/>
</dbReference>
<feature type="region of interest" description="Disordered" evidence="17">
    <location>
        <begin position="596"/>
        <end position="619"/>
    </location>
</feature>
<dbReference type="Gene3D" id="3.30.40.10">
    <property type="entry name" value="Zinc/RING finger domain, C3HC4 (zinc finger)"/>
    <property type="match status" value="1"/>
</dbReference>
<feature type="transmembrane region" description="Helical" evidence="18">
    <location>
        <begin position="141"/>
        <end position="164"/>
    </location>
</feature>
<evidence type="ECO:0000256" key="9">
    <source>
        <dbReference type="ARBA" id="ARBA00022771"/>
    </source>
</evidence>
<accession>A0A9Q9B8E4</accession>
<feature type="compositionally biased region" description="Polar residues" evidence="17">
    <location>
        <begin position="717"/>
        <end position="729"/>
    </location>
</feature>
<evidence type="ECO:0000256" key="16">
    <source>
        <dbReference type="SAM" id="Coils"/>
    </source>
</evidence>
<comment type="catalytic activity">
    <reaction evidence="1">
        <text>S-ubiquitinyl-[E2 ubiquitin-conjugating enzyme]-L-cysteine + [acceptor protein]-L-lysine = [E2 ubiquitin-conjugating enzyme]-L-cysteine + N(6)-ubiquitinyl-[acceptor protein]-L-lysine.</text>
        <dbReference type="EC" id="2.3.2.27"/>
    </reaction>
</comment>
<keyword evidence="10" id="KW-0833">Ubl conjugation pathway</keyword>
<dbReference type="AlphaFoldDB" id="A0A9Q9B8E4"/>
<feature type="compositionally biased region" description="Low complexity" evidence="17">
    <location>
        <begin position="358"/>
        <end position="375"/>
    </location>
</feature>
<dbReference type="SMART" id="SM00184">
    <property type="entry name" value="RING"/>
    <property type="match status" value="1"/>
</dbReference>
<evidence type="ECO:0000259" key="19">
    <source>
        <dbReference type="PROSITE" id="PS50089"/>
    </source>
</evidence>
<organism evidence="20 21">
    <name type="scientific">Septoria linicola</name>
    <dbReference type="NCBI Taxonomy" id="215465"/>
    <lineage>
        <taxon>Eukaryota</taxon>
        <taxon>Fungi</taxon>
        <taxon>Dikarya</taxon>
        <taxon>Ascomycota</taxon>
        <taxon>Pezizomycotina</taxon>
        <taxon>Dothideomycetes</taxon>
        <taxon>Dothideomycetidae</taxon>
        <taxon>Mycosphaerellales</taxon>
        <taxon>Mycosphaerellaceae</taxon>
        <taxon>Septoria</taxon>
    </lineage>
</organism>
<feature type="region of interest" description="Disordered" evidence="17">
    <location>
        <begin position="439"/>
        <end position="461"/>
    </location>
</feature>
<evidence type="ECO:0000256" key="8">
    <source>
        <dbReference type="ARBA" id="ARBA00022723"/>
    </source>
</evidence>
<dbReference type="Pfam" id="PF25563">
    <property type="entry name" value="TPR_SYVN1_N"/>
    <property type="match status" value="1"/>
</dbReference>
<feature type="transmembrane region" description="Helical" evidence="18">
    <location>
        <begin position="98"/>
        <end position="118"/>
    </location>
</feature>
<dbReference type="InterPro" id="IPR013083">
    <property type="entry name" value="Znf_RING/FYVE/PHD"/>
</dbReference>
<keyword evidence="6" id="KW-0808">Transferase</keyword>
<feature type="compositionally biased region" description="Low complexity" evidence="17">
    <location>
        <begin position="439"/>
        <end position="460"/>
    </location>
</feature>
<sequence>MRLAYYAGASTFAAAACLLKAFSQRPNFYSATVYLSQSNACLLILTNLLLLLSTSFLYLLQRLLFGPLRPIEIEQLSEKAWYAVLDTLLAMPSFREDVGGRLLVMFVLLLAGKVWGWLGEGRVDILEQGQMMGTGANNKLFHVRLATSLLVSVAFAVGMFKYCVEVVIEDPRPGMMVIFTFEFAILCVFSMFTAVRYGLAVWEIQVVKQQTVAAIEQRKAEIKAEREAAIAAARQEEREIPTFDDPIEVDENEVDVPGWEDKRRMLFVVEVFTDFIKLMIYIFFFTVSVTFNGLPMHIMRDVYMTFASFSKRVTDYMAYRKATSDMNTRYPDATTEEIRGDACIVCREDMVAWADGEPQAAAPAPPAAADGQPAAPAAPVPAPAPAPARRRDEGLRAKKLPCGHILHLRCLKAWLERQQVCPTCRRPVVTATAATATGGNAAAPGQNGQNGQPGQAQAPRPRGRIFNLGPLRIGMVNAPRGQLQNVLNQIRDGNPPGVQQALDPAGNAGAGGDGQQPHTGTVTRPTGMRSQVPVQVQLMQLEQRIIQDMHNLNVGQQQLTTLRMMEAEVARLRAYYHPPQANPAVRYPMPGFAPQHQPFAPPPPQHLQGNPTQQLGSGHEHLPPGMTLPEGWTVMPLQPVGGQTQHGIRLPGPALNSNIPANPGPSIQPQVPVPMASATATSQSSAATAPDAPQQAPVDPRGPTDESGSPLFVPVAQDTTTASAPTQPDASAMRAAEERGEAAGRRWAEAFGSSYEVPASVSSPAPGQRLATNDTASVESQLSGREQPASAAQAQTRPPWTDGGWSFGDQSQTPASAHTADGQASEATPTVQEPTSDQNGSYSGKGKAKAVEVEDVPDPES</sequence>
<evidence type="ECO:0000256" key="13">
    <source>
        <dbReference type="ARBA" id="ARBA00022989"/>
    </source>
</evidence>
<comment type="similarity">
    <text evidence="4">Belongs to the HRD1 family.</text>
</comment>
<evidence type="ECO:0000256" key="4">
    <source>
        <dbReference type="ARBA" id="ARBA00010089"/>
    </source>
</evidence>
<feature type="domain" description="RING-type" evidence="19">
    <location>
        <begin position="343"/>
        <end position="425"/>
    </location>
</feature>
<feature type="region of interest" description="Disordered" evidence="17">
    <location>
        <begin position="358"/>
        <end position="391"/>
    </location>
</feature>
<feature type="compositionally biased region" description="Polar residues" evidence="17">
    <location>
        <begin position="655"/>
        <end position="669"/>
    </location>
</feature>
<dbReference type="InterPro" id="IPR057992">
    <property type="entry name" value="TPR_SYVN1_N"/>
</dbReference>
<dbReference type="Proteomes" id="UP001056384">
    <property type="component" value="Chromosome 12"/>
</dbReference>
<dbReference type="InterPro" id="IPR050731">
    <property type="entry name" value="HRD1_E3_ubiq-ligases"/>
</dbReference>
<keyword evidence="9 15" id="KW-0863">Zinc-finger</keyword>
<keyword evidence="13 18" id="KW-1133">Transmembrane helix</keyword>
<dbReference type="PROSITE" id="PS51257">
    <property type="entry name" value="PROKAR_LIPOPROTEIN"/>
    <property type="match status" value="1"/>
</dbReference>
<evidence type="ECO:0000256" key="18">
    <source>
        <dbReference type="SAM" id="Phobius"/>
    </source>
</evidence>
<evidence type="ECO:0000256" key="12">
    <source>
        <dbReference type="ARBA" id="ARBA00022833"/>
    </source>
</evidence>
<gene>
    <name evidence="20" type="ORF">Slin15195_G126120</name>
</gene>
<evidence type="ECO:0000256" key="2">
    <source>
        <dbReference type="ARBA" id="ARBA00004477"/>
    </source>
</evidence>
<dbReference type="GO" id="GO:0005789">
    <property type="term" value="C:endoplasmic reticulum membrane"/>
    <property type="evidence" value="ECO:0007669"/>
    <property type="project" value="UniProtKB-SubCell"/>
</dbReference>
<feature type="compositionally biased region" description="Polar residues" evidence="17">
    <location>
        <begin position="760"/>
        <end position="798"/>
    </location>
</feature>
<dbReference type="EC" id="2.3.2.27" evidence="5"/>
<dbReference type="SUPFAM" id="SSF57850">
    <property type="entry name" value="RING/U-box"/>
    <property type="match status" value="1"/>
</dbReference>
<feature type="transmembrane region" description="Helical" evidence="18">
    <location>
        <begin position="275"/>
        <end position="294"/>
    </location>
</feature>
<evidence type="ECO:0000256" key="1">
    <source>
        <dbReference type="ARBA" id="ARBA00000900"/>
    </source>
</evidence>
<keyword evidence="11" id="KW-0256">Endoplasmic reticulum</keyword>
<dbReference type="PROSITE" id="PS50089">
    <property type="entry name" value="ZF_RING_2"/>
    <property type="match status" value="1"/>
</dbReference>
<evidence type="ECO:0000256" key="15">
    <source>
        <dbReference type="PROSITE-ProRule" id="PRU00175"/>
    </source>
</evidence>
<keyword evidence="14 18" id="KW-0472">Membrane</keyword>
<keyword evidence="16" id="KW-0175">Coiled coil</keyword>
<protein>
    <recommendedName>
        <fullName evidence="5">RING-type E3 ubiquitin transferase</fullName>
        <ecNumber evidence="5">2.3.2.27</ecNumber>
    </recommendedName>
</protein>
<evidence type="ECO:0000313" key="21">
    <source>
        <dbReference type="Proteomes" id="UP001056384"/>
    </source>
</evidence>
<evidence type="ECO:0000256" key="6">
    <source>
        <dbReference type="ARBA" id="ARBA00022679"/>
    </source>
</evidence>
<dbReference type="GO" id="GO:0008270">
    <property type="term" value="F:zinc ion binding"/>
    <property type="evidence" value="ECO:0007669"/>
    <property type="project" value="UniProtKB-KW"/>
</dbReference>
<evidence type="ECO:0000256" key="14">
    <source>
        <dbReference type="ARBA" id="ARBA00023136"/>
    </source>
</evidence>
<feature type="compositionally biased region" description="Pro residues" evidence="17">
    <location>
        <begin position="376"/>
        <end position="386"/>
    </location>
</feature>
<dbReference type="EMBL" id="CP099429">
    <property type="protein sequence ID" value="USW59293.1"/>
    <property type="molecule type" value="Genomic_DNA"/>
</dbReference>
<reference evidence="20" key="1">
    <citation type="submission" date="2022-06" db="EMBL/GenBank/DDBJ databases">
        <title>Complete genome sequences of two strains of the flax pathogen Septoria linicola.</title>
        <authorList>
            <person name="Lapalu N."/>
            <person name="Simon A."/>
            <person name="Demenou B."/>
            <person name="Paumier D."/>
            <person name="Guillot M.-P."/>
            <person name="Gout L."/>
            <person name="Valade R."/>
        </authorList>
    </citation>
    <scope>NUCLEOTIDE SEQUENCE</scope>
    <source>
        <strain evidence="20">SE15195</strain>
    </source>
</reference>
<feature type="region of interest" description="Disordered" evidence="17">
    <location>
        <begin position="494"/>
        <end position="526"/>
    </location>
</feature>
<evidence type="ECO:0000313" key="20">
    <source>
        <dbReference type="EMBL" id="USW59293.1"/>
    </source>
</evidence>
<dbReference type="GO" id="GO:0043161">
    <property type="term" value="P:proteasome-mediated ubiquitin-dependent protein catabolic process"/>
    <property type="evidence" value="ECO:0007669"/>
    <property type="project" value="TreeGrafter"/>
</dbReference>
<dbReference type="GO" id="GO:0036503">
    <property type="term" value="P:ERAD pathway"/>
    <property type="evidence" value="ECO:0007669"/>
    <property type="project" value="TreeGrafter"/>
</dbReference>
<feature type="transmembrane region" description="Helical" evidence="18">
    <location>
        <begin position="176"/>
        <end position="199"/>
    </location>
</feature>
<feature type="compositionally biased region" description="Polar residues" evidence="17">
    <location>
        <begin position="516"/>
        <end position="526"/>
    </location>
</feature>
<keyword evidence="8" id="KW-0479">Metal-binding</keyword>
<evidence type="ECO:0000256" key="10">
    <source>
        <dbReference type="ARBA" id="ARBA00022786"/>
    </source>
</evidence>
<evidence type="ECO:0000256" key="5">
    <source>
        <dbReference type="ARBA" id="ARBA00012483"/>
    </source>
</evidence>
<keyword evidence="7 18" id="KW-0812">Transmembrane</keyword>
<dbReference type="PANTHER" id="PTHR22763">
    <property type="entry name" value="RING ZINC FINGER PROTEIN"/>
    <property type="match status" value="1"/>
</dbReference>
<comment type="pathway">
    <text evidence="3">Protein modification; protein ubiquitination.</text>
</comment>
<keyword evidence="21" id="KW-1185">Reference proteome</keyword>
<feature type="compositionally biased region" description="Low complexity" evidence="17">
    <location>
        <begin position="676"/>
        <end position="697"/>
    </location>
</feature>
<evidence type="ECO:0000256" key="11">
    <source>
        <dbReference type="ARBA" id="ARBA00022824"/>
    </source>
</evidence>
<proteinExistence type="inferred from homology"/>
<dbReference type="OrthoDB" id="7759664at2759"/>
<comment type="subcellular location">
    <subcellularLocation>
        <location evidence="2">Endoplasmic reticulum membrane</location>
        <topology evidence="2">Multi-pass membrane protein</topology>
    </subcellularLocation>
</comment>
<dbReference type="CDD" id="cd16479">
    <property type="entry name" value="RING-H2_synoviolin"/>
    <property type="match status" value="1"/>
</dbReference>
<feature type="region of interest" description="Disordered" evidence="17">
    <location>
        <begin position="757"/>
        <end position="861"/>
    </location>
</feature>
<evidence type="ECO:0000256" key="17">
    <source>
        <dbReference type="SAM" id="MobiDB-lite"/>
    </source>
</evidence>
<dbReference type="InterPro" id="IPR058051">
    <property type="entry name" value="Znf_RING_synoviolin"/>
</dbReference>
<dbReference type="InterPro" id="IPR001841">
    <property type="entry name" value="Znf_RING"/>
</dbReference>
<feature type="compositionally biased region" description="Basic and acidic residues" evidence="17">
    <location>
        <begin position="735"/>
        <end position="744"/>
    </location>
</feature>
<dbReference type="Pfam" id="PF13639">
    <property type="entry name" value="zf-RING_2"/>
    <property type="match status" value="1"/>
</dbReference>
<dbReference type="PANTHER" id="PTHR22763:SF184">
    <property type="entry name" value="E3 UBIQUITIN-PROTEIN LIGASE SYNOVIOLIN"/>
    <property type="match status" value="1"/>
</dbReference>
<name>A0A9Q9B8E4_9PEZI</name>